<name>A0A2P4X3W2_9STRA</name>
<evidence type="ECO:0000313" key="9">
    <source>
        <dbReference type="Proteomes" id="UP000237271"/>
    </source>
</evidence>
<dbReference type="Pfam" id="PF13639">
    <property type="entry name" value="zf-RING_2"/>
    <property type="match status" value="1"/>
</dbReference>
<dbReference type="AlphaFoldDB" id="A0A2P4X3W2"/>
<dbReference type="PROSITE" id="PS50089">
    <property type="entry name" value="ZF_RING_2"/>
    <property type="match status" value="1"/>
</dbReference>
<dbReference type="GO" id="GO:0008270">
    <property type="term" value="F:zinc ion binding"/>
    <property type="evidence" value="ECO:0007669"/>
    <property type="project" value="UniProtKB-KW"/>
</dbReference>
<sequence>MFVMINATDNPWMVALLLFVQVVMPLLQSNAADNEGASLALNVAILFLVGLSLMTFWKAARFCRVLYQLRGRHPEMGWVAFFREAYTQVSAAAAQRETNNQNRAAQEEARSETFNRTLRTIQVMPTEEFKTPEELKEASITELKQRLERRDVDFTACVERQELVELLVKYRGGPSNNDTCCICCEEYQAGDALRLLRKCKHEFHLECLDKWAFTSVNSQRAPSCPLCNQGLE</sequence>
<feature type="signal peptide" evidence="6">
    <location>
        <begin position="1"/>
        <end position="25"/>
    </location>
</feature>
<comment type="caution">
    <text evidence="8">The sequence shown here is derived from an EMBL/GenBank/DDBJ whole genome shotgun (WGS) entry which is preliminary data.</text>
</comment>
<evidence type="ECO:0000259" key="7">
    <source>
        <dbReference type="PROSITE" id="PS50089"/>
    </source>
</evidence>
<organism evidence="8 9">
    <name type="scientific">Phytophthora palmivora</name>
    <dbReference type="NCBI Taxonomy" id="4796"/>
    <lineage>
        <taxon>Eukaryota</taxon>
        <taxon>Sar</taxon>
        <taxon>Stramenopiles</taxon>
        <taxon>Oomycota</taxon>
        <taxon>Peronosporomycetes</taxon>
        <taxon>Peronosporales</taxon>
        <taxon>Peronosporaceae</taxon>
        <taxon>Phytophthora</taxon>
    </lineage>
</organism>
<keyword evidence="9" id="KW-1185">Reference proteome</keyword>
<reference evidence="8 9" key="1">
    <citation type="journal article" date="2017" name="Genome Biol. Evol.">
        <title>Phytophthora megakarya and P. palmivora, closely related causal agents of cacao black pod rot, underwent increases in genome sizes and gene numbers by different mechanisms.</title>
        <authorList>
            <person name="Ali S.S."/>
            <person name="Shao J."/>
            <person name="Lary D.J."/>
            <person name="Kronmiller B."/>
            <person name="Shen D."/>
            <person name="Strem M.D."/>
            <person name="Amoako-Attah I."/>
            <person name="Akrofi A.Y."/>
            <person name="Begoude B.A."/>
            <person name="Ten Hoopen G.M."/>
            <person name="Coulibaly K."/>
            <person name="Kebe B.I."/>
            <person name="Melnick R.L."/>
            <person name="Guiltinan M.J."/>
            <person name="Tyler B.M."/>
            <person name="Meinhardt L.W."/>
            <person name="Bailey B.A."/>
        </authorList>
    </citation>
    <scope>NUCLEOTIDE SEQUENCE [LARGE SCALE GENOMIC DNA]</scope>
    <source>
        <strain evidence="9">sbr112.9</strain>
    </source>
</reference>
<accession>A0A2P4X3W2</accession>
<evidence type="ECO:0000256" key="4">
    <source>
        <dbReference type="PROSITE-ProRule" id="PRU00175"/>
    </source>
</evidence>
<dbReference type="SUPFAM" id="SSF57850">
    <property type="entry name" value="RING/U-box"/>
    <property type="match status" value="1"/>
</dbReference>
<evidence type="ECO:0000256" key="1">
    <source>
        <dbReference type="ARBA" id="ARBA00022723"/>
    </source>
</evidence>
<dbReference type="EMBL" id="NCKW01016913">
    <property type="protein sequence ID" value="POM60230.1"/>
    <property type="molecule type" value="Genomic_DNA"/>
</dbReference>
<dbReference type="OrthoDB" id="8062037at2759"/>
<dbReference type="InterPro" id="IPR052788">
    <property type="entry name" value="RING-type_E3_ligase_ATL"/>
</dbReference>
<keyword evidence="6" id="KW-0732">Signal</keyword>
<dbReference type="InterPro" id="IPR001841">
    <property type="entry name" value="Znf_RING"/>
</dbReference>
<evidence type="ECO:0000256" key="5">
    <source>
        <dbReference type="SAM" id="Phobius"/>
    </source>
</evidence>
<evidence type="ECO:0000313" key="8">
    <source>
        <dbReference type="EMBL" id="POM60230.1"/>
    </source>
</evidence>
<feature type="domain" description="RING-type" evidence="7">
    <location>
        <begin position="180"/>
        <end position="228"/>
    </location>
</feature>
<protein>
    <submittedName>
        <fullName evidence="8">RING finger protein</fullName>
    </submittedName>
</protein>
<dbReference type="InterPro" id="IPR013083">
    <property type="entry name" value="Znf_RING/FYVE/PHD"/>
</dbReference>
<evidence type="ECO:0000256" key="3">
    <source>
        <dbReference type="ARBA" id="ARBA00022833"/>
    </source>
</evidence>
<dbReference type="SMART" id="SM00184">
    <property type="entry name" value="RING"/>
    <property type="match status" value="1"/>
</dbReference>
<keyword evidence="5" id="KW-1133">Transmembrane helix</keyword>
<keyword evidence="5" id="KW-0472">Membrane</keyword>
<keyword evidence="5" id="KW-0812">Transmembrane</keyword>
<evidence type="ECO:0000256" key="6">
    <source>
        <dbReference type="SAM" id="SignalP"/>
    </source>
</evidence>
<feature type="chain" id="PRO_5015169923" evidence="6">
    <location>
        <begin position="26"/>
        <end position="232"/>
    </location>
</feature>
<keyword evidence="2 4" id="KW-0863">Zinc-finger</keyword>
<dbReference type="PANTHER" id="PTHR45798">
    <property type="entry name" value="RING-H2 FINGER PROTEIN ATL61-RELATED-RELATED"/>
    <property type="match status" value="1"/>
</dbReference>
<keyword evidence="1" id="KW-0479">Metal-binding</keyword>
<keyword evidence="3" id="KW-0862">Zinc</keyword>
<feature type="transmembrane region" description="Helical" evidence="5">
    <location>
        <begin position="41"/>
        <end position="60"/>
    </location>
</feature>
<dbReference type="Proteomes" id="UP000237271">
    <property type="component" value="Unassembled WGS sequence"/>
</dbReference>
<proteinExistence type="predicted"/>
<evidence type="ECO:0000256" key="2">
    <source>
        <dbReference type="ARBA" id="ARBA00022771"/>
    </source>
</evidence>
<dbReference type="PANTHER" id="PTHR45798:SF97">
    <property type="entry name" value="ALCOHOL-SENSITIVE RING FINGER PROTEIN 1"/>
    <property type="match status" value="1"/>
</dbReference>
<gene>
    <name evidence="8" type="ORF">PHPALM_30936</name>
</gene>
<dbReference type="Gene3D" id="3.30.40.10">
    <property type="entry name" value="Zinc/RING finger domain, C3HC4 (zinc finger)"/>
    <property type="match status" value="1"/>
</dbReference>